<feature type="compositionally biased region" description="Polar residues" evidence="8">
    <location>
        <begin position="49"/>
        <end position="59"/>
    </location>
</feature>
<proteinExistence type="predicted"/>
<dbReference type="GO" id="GO:0005634">
    <property type="term" value="C:nucleus"/>
    <property type="evidence" value="ECO:0007669"/>
    <property type="project" value="UniProtKB-SubCell"/>
</dbReference>
<evidence type="ECO:0000256" key="2">
    <source>
        <dbReference type="ARBA" id="ARBA00004286"/>
    </source>
</evidence>
<feature type="domain" description="SET" evidence="9">
    <location>
        <begin position="122"/>
        <end position="229"/>
    </location>
</feature>
<comment type="subcellular location">
    <subcellularLocation>
        <location evidence="2">Chromosome</location>
    </subcellularLocation>
    <subcellularLocation>
        <location evidence="1">Nucleus</location>
    </subcellularLocation>
</comment>
<feature type="domain" description="Post-SET" evidence="10">
    <location>
        <begin position="244"/>
        <end position="260"/>
    </location>
</feature>
<dbReference type="InterPro" id="IPR050777">
    <property type="entry name" value="SET2_Histone-Lys_MeTrsfase"/>
</dbReference>
<dbReference type="Gene3D" id="2.170.270.10">
    <property type="entry name" value="SET domain"/>
    <property type="match status" value="1"/>
</dbReference>
<evidence type="ECO:0000256" key="8">
    <source>
        <dbReference type="SAM" id="MobiDB-lite"/>
    </source>
</evidence>
<dbReference type="Proteomes" id="UP000078343">
    <property type="component" value="Unassembled WGS sequence"/>
</dbReference>
<dbReference type="AlphaFoldDB" id="A0A178Z2K9"/>
<dbReference type="EMBL" id="LVYI01000015">
    <property type="protein sequence ID" value="OAP54048.1"/>
    <property type="molecule type" value="Genomic_DNA"/>
</dbReference>
<name>A0A178Z2K9_9EURO</name>
<evidence type="ECO:0000256" key="1">
    <source>
        <dbReference type="ARBA" id="ARBA00004123"/>
    </source>
</evidence>
<gene>
    <name evidence="12" type="ORF">AYL99_11582</name>
</gene>
<dbReference type="PANTHER" id="PTHR22884">
    <property type="entry name" value="SET DOMAIN PROTEINS"/>
    <property type="match status" value="1"/>
</dbReference>
<evidence type="ECO:0000313" key="13">
    <source>
        <dbReference type="Proteomes" id="UP000078343"/>
    </source>
</evidence>
<dbReference type="PROSITE" id="PS51215">
    <property type="entry name" value="AWS"/>
    <property type="match status" value="1"/>
</dbReference>
<dbReference type="InterPro" id="IPR006560">
    <property type="entry name" value="AWS_dom"/>
</dbReference>
<dbReference type="GO" id="GO:0032259">
    <property type="term" value="P:methylation"/>
    <property type="evidence" value="ECO:0007669"/>
    <property type="project" value="UniProtKB-KW"/>
</dbReference>
<evidence type="ECO:0000259" key="9">
    <source>
        <dbReference type="PROSITE" id="PS50280"/>
    </source>
</evidence>
<dbReference type="SMART" id="SM00317">
    <property type="entry name" value="SET"/>
    <property type="match status" value="1"/>
</dbReference>
<dbReference type="GO" id="GO:0042054">
    <property type="term" value="F:histone methyltransferase activity"/>
    <property type="evidence" value="ECO:0007669"/>
    <property type="project" value="InterPro"/>
</dbReference>
<dbReference type="GeneID" id="30015750"/>
<dbReference type="SUPFAM" id="SSF82199">
    <property type="entry name" value="SET domain"/>
    <property type="match status" value="1"/>
</dbReference>
<evidence type="ECO:0000256" key="6">
    <source>
        <dbReference type="ARBA" id="ARBA00022691"/>
    </source>
</evidence>
<dbReference type="InterPro" id="IPR046341">
    <property type="entry name" value="SET_dom_sf"/>
</dbReference>
<evidence type="ECO:0000259" key="10">
    <source>
        <dbReference type="PROSITE" id="PS50868"/>
    </source>
</evidence>
<feature type="region of interest" description="Disordered" evidence="8">
    <location>
        <begin position="1"/>
        <end position="76"/>
    </location>
</feature>
<sequence length="261" mass="29145">MGRPIPRQTRSQANRRSVRESTLLQRTTTPVSTRSRRARRDTAKKTASNFPPSSTSQAAETPRILRPRTSQTQNSGSIQKCQCDDQCLSTSCLNRFMKTECHSGNCALPWCHNRPFTNPPRHRFEVFDTGLRGQGLRTIKPLAPGFVIEYKGKIRTESSGRPYSSYCISLGNGLVLDASEMDTQARYINHSCDPNCEVWNCIGADNKNHIGIFAKVAIKAGTELTISYFGSSKDRGHRTRPRGSDKKCLCGTDKCRGNIWA</sequence>
<dbReference type="InterPro" id="IPR001214">
    <property type="entry name" value="SET_dom"/>
</dbReference>
<keyword evidence="5" id="KW-0808">Transferase</keyword>
<dbReference type="Pfam" id="PF00856">
    <property type="entry name" value="SET"/>
    <property type="match status" value="1"/>
</dbReference>
<feature type="compositionally biased region" description="Polar residues" evidence="8">
    <location>
        <begin position="8"/>
        <end position="25"/>
    </location>
</feature>
<evidence type="ECO:0000256" key="5">
    <source>
        <dbReference type="ARBA" id="ARBA00022679"/>
    </source>
</evidence>
<organism evidence="12 13">
    <name type="scientific">Fonsecaea erecta</name>
    <dbReference type="NCBI Taxonomy" id="1367422"/>
    <lineage>
        <taxon>Eukaryota</taxon>
        <taxon>Fungi</taxon>
        <taxon>Dikarya</taxon>
        <taxon>Ascomycota</taxon>
        <taxon>Pezizomycotina</taxon>
        <taxon>Eurotiomycetes</taxon>
        <taxon>Chaetothyriomycetidae</taxon>
        <taxon>Chaetothyriales</taxon>
        <taxon>Herpotrichiellaceae</taxon>
        <taxon>Fonsecaea</taxon>
    </lineage>
</organism>
<dbReference type="STRING" id="1367422.A0A178Z2K9"/>
<accession>A0A178Z2K9</accession>
<keyword evidence="6" id="KW-0949">S-adenosyl-L-methionine</keyword>
<comment type="caution">
    <text evidence="12">The sequence shown here is derived from an EMBL/GenBank/DDBJ whole genome shotgun (WGS) entry which is preliminary data.</text>
</comment>
<keyword evidence="3" id="KW-0158">Chromosome</keyword>
<dbReference type="PROSITE" id="PS50868">
    <property type="entry name" value="POST_SET"/>
    <property type="match status" value="1"/>
</dbReference>
<reference evidence="12 13" key="1">
    <citation type="submission" date="2016-04" db="EMBL/GenBank/DDBJ databases">
        <title>Draft genome of Fonsecaea erecta CBS 125763.</title>
        <authorList>
            <person name="Weiss V.A."/>
            <person name="Vicente V.A."/>
            <person name="Raittz R.T."/>
            <person name="Moreno L.F."/>
            <person name="De Souza E.M."/>
            <person name="Pedrosa F.O."/>
            <person name="Steffens M.B."/>
            <person name="Faoro H."/>
            <person name="Tadra-Sfeir M.Z."/>
            <person name="Najafzadeh M.J."/>
            <person name="Felipe M.S."/>
            <person name="Teixeira M."/>
            <person name="Sun J."/>
            <person name="Xi L."/>
            <person name="Gomes R."/>
            <person name="De Azevedo C.M."/>
            <person name="Salgado C.G."/>
            <person name="Da Silva M.B."/>
            <person name="Nascimento M.F."/>
            <person name="Queiroz-Telles F."/>
            <person name="Attili D.S."/>
            <person name="Gorbushina A."/>
        </authorList>
    </citation>
    <scope>NUCLEOTIDE SEQUENCE [LARGE SCALE GENOMIC DNA]</scope>
    <source>
        <strain evidence="12 13">CBS 125763</strain>
    </source>
</reference>
<dbReference type="RefSeq" id="XP_018687415.1">
    <property type="nucleotide sequence ID" value="XM_018843088.1"/>
</dbReference>
<dbReference type="PROSITE" id="PS50280">
    <property type="entry name" value="SET"/>
    <property type="match status" value="1"/>
</dbReference>
<evidence type="ECO:0000256" key="7">
    <source>
        <dbReference type="ARBA" id="ARBA00023242"/>
    </source>
</evidence>
<evidence type="ECO:0008006" key="14">
    <source>
        <dbReference type="Google" id="ProtNLM"/>
    </source>
</evidence>
<evidence type="ECO:0000256" key="4">
    <source>
        <dbReference type="ARBA" id="ARBA00022603"/>
    </source>
</evidence>
<evidence type="ECO:0000256" key="3">
    <source>
        <dbReference type="ARBA" id="ARBA00022454"/>
    </source>
</evidence>
<dbReference type="InterPro" id="IPR003616">
    <property type="entry name" value="Post-SET_dom"/>
</dbReference>
<keyword evidence="13" id="KW-1185">Reference proteome</keyword>
<protein>
    <recommendedName>
        <fullName evidence="14">SET domain-containing protein</fullName>
    </recommendedName>
</protein>
<evidence type="ECO:0000313" key="12">
    <source>
        <dbReference type="EMBL" id="OAP54048.1"/>
    </source>
</evidence>
<keyword evidence="7" id="KW-0539">Nucleus</keyword>
<evidence type="ECO:0000259" key="11">
    <source>
        <dbReference type="PROSITE" id="PS51215"/>
    </source>
</evidence>
<dbReference type="GO" id="GO:0005694">
    <property type="term" value="C:chromosome"/>
    <property type="evidence" value="ECO:0007669"/>
    <property type="project" value="UniProtKB-SubCell"/>
</dbReference>
<dbReference type="OrthoDB" id="308383at2759"/>
<keyword evidence="4" id="KW-0489">Methyltransferase</keyword>
<feature type="domain" description="AWS" evidence="11">
    <location>
        <begin position="76"/>
        <end position="120"/>
    </location>
</feature>